<dbReference type="Pfam" id="PF17763">
    <property type="entry name" value="Asparaginase_C"/>
    <property type="match status" value="1"/>
</dbReference>
<dbReference type="InterPro" id="IPR027473">
    <property type="entry name" value="L-asparaginase_C"/>
</dbReference>
<dbReference type="CDD" id="cd08963">
    <property type="entry name" value="L-asparaginase_I"/>
    <property type="match status" value="1"/>
</dbReference>
<dbReference type="InterPro" id="IPR041725">
    <property type="entry name" value="L-asparaginase_I"/>
</dbReference>
<dbReference type="PIRSF" id="PIRSF001220">
    <property type="entry name" value="L-ASNase_gatD"/>
    <property type="match status" value="1"/>
</dbReference>
<feature type="active site" evidence="8">
    <location>
        <position position="100"/>
    </location>
</feature>
<dbReference type="AlphaFoldDB" id="A0A223AQI7"/>
<evidence type="ECO:0000256" key="2">
    <source>
        <dbReference type="ARBA" id="ARBA00012920"/>
    </source>
</evidence>
<evidence type="ECO:0000259" key="10">
    <source>
        <dbReference type="Pfam" id="PF17763"/>
    </source>
</evidence>
<name>A0A223AQI7_9FIRM</name>
<accession>A0A223AQI7</accession>
<dbReference type="PANTHER" id="PTHR11707">
    <property type="entry name" value="L-ASPARAGINASE"/>
    <property type="match status" value="1"/>
</dbReference>
<dbReference type="InterPro" id="IPR020827">
    <property type="entry name" value="Asparaginase/glutaminase_AS1"/>
</dbReference>
<dbReference type="Gene3D" id="3.40.50.1170">
    <property type="entry name" value="L-asparaginase, N-terminal domain"/>
    <property type="match status" value="1"/>
</dbReference>
<dbReference type="PIRSF" id="PIRSF500176">
    <property type="entry name" value="L_ASNase"/>
    <property type="match status" value="1"/>
</dbReference>
<feature type="domain" description="Asparaginase/glutaminase C-terminal" evidence="10">
    <location>
        <begin position="220"/>
        <end position="335"/>
    </location>
</feature>
<organism evidence="11 12">
    <name type="scientific">Mogibacterium pumilum</name>
    <dbReference type="NCBI Taxonomy" id="86332"/>
    <lineage>
        <taxon>Bacteria</taxon>
        <taxon>Bacillati</taxon>
        <taxon>Bacillota</taxon>
        <taxon>Clostridia</taxon>
        <taxon>Peptostreptococcales</taxon>
        <taxon>Anaerovoracaceae</taxon>
        <taxon>Mogibacterium</taxon>
    </lineage>
</organism>
<dbReference type="PANTHER" id="PTHR11707:SF28">
    <property type="entry name" value="60 KDA LYSOPHOSPHOLIPASE"/>
    <property type="match status" value="1"/>
</dbReference>
<dbReference type="EC" id="3.5.1.1" evidence="2"/>
<evidence type="ECO:0000256" key="7">
    <source>
        <dbReference type="PROSITE-ProRule" id="PRU10099"/>
    </source>
</evidence>
<reference evidence="12" key="1">
    <citation type="submission" date="2016-05" db="EMBL/GenBank/DDBJ databases">
        <authorList>
            <person name="Holder M.E."/>
            <person name="Ajami N.J."/>
            <person name="Petrosino J.F."/>
        </authorList>
    </citation>
    <scope>NUCLEOTIDE SEQUENCE [LARGE SCALE GENOMIC DNA]</scope>
    <source>
        <strain evidence="12">ATCC 700696</strain>
    </source>
</reference>
<feature type="domain" description="L-asparaginase N-terminal" evidence="9">
    <location>
        <begin position="14"/>
        <end position="201"/>
    </location>
</feature>
<dbReference type="NCBIfam" id="NF006998">
    <property type="entry name" value="PRK09461.1"/>
    <property type="match status" value="1"/>
</dbReference>
<evidence type="ECO:0000256" key="8">
    <source>
        <dbReference type="PROSITE-ProRule" id="PRU10100"/>
    </source>
</evidence>
<evidence type="ECO:0000256" key="4">
    <source>
        <dbReference type="ARBA" id="ARBA00049366"/>
    </source>
</evidence>
<sequence length="346" mass="37700">MTVTEQAQKIEDKKICLIYTGGTIGMSRTDSGYAPIAGHLQQELDRIDDLHAEGMPQYELVEFTPLLDSSNITYVQWDMIADSIASRYDNYDGFVVLHGTDTMAYSTSALSFMLENLNKPVIFTGSQIPLCELRSDGKDNLITSILIAASGKVNEVVLYFGHKLLRGNRAMKASADGLIAFSSPNYPPLADAGIDITYNEPRLMPKPHGELLVQSIKPAKVVVIKLFPGIQFELFAPIMMRGLDALVLETFGTGNIPNYDEALPPLIAHAIANGTIVVVCTQCTQGTVRLGAYETSSELAKAGAVSGSNMTTEATVAKLYYLFSLGLDHSEINRLIEVDLRGELNQ</sequence>
<evidence type="ECO:0000256" key="5">
    <source>
        <dbReference type="PIRSR" id="PIRSR001220-1"/>
    </source>
</evidence>
<comment type="catalytic activity">
    <reaction evidence="4">
        <text>L-asparagine + H2O = L-aspartate + NH4(+)</text>
        <dbReference type="Rhea" id="RHEA:21016"/>
        <dbReference type="ChEBI" id="CHEBI:15377"/>
        <dbReference type="ChEBI" id="CHEBI:28938"/>
        <dbReference type="ChEBI" id="CHEBI:29991"/>
        <dbReference type="ChEBI" id="CHEBI:58048"/>
        <dbReference type="EC" id="3.5.1.1"/>
    </reaction>
</comment>
<protein>
    <recommendedName>
        <fullName evidence="2">asparaginase</fullName>
        <ecNumber evidence="2">3.5.1.1</ecNumber>
    </recommendedName>
</protein>
<dbReference type="InterPro" id="IPR027474">
    <property type="entry name" value="L-asparaginase_N"/>
</dbReference>
<evidence type="ECO:0000256" key="3">
    <source>
        <dbReference type="ARBA" id="ARBA00022801"/>
    </source>
</evidence>
<dbReference type="Pfam" id="PF00710">
    <property type="entry name" value="Asparaginase"/>
    <property type="match status" value="1"/>
</dbReference>
<dbReference type="PRINTS" id="PR00139">
    <property type="entry name" value="ASNGLNASE"/>
</dbReference>
<dbReference type="GO" id="GO:0004067">
    <property type="term" value="F:asparaginase activity"/>
    <property type="evidence" value="ECO:0007669"/>
    <property type="project" value="UniProtKB-UniRule"/>
</dbReference>
<dbReference type="OrthoDB" id="9788068at2"/>
<feature type="active site" evidence="7">
    <location>
        <position position="23"/>
    </location>
</feature>
<dbReference type="Gene3D" id="3.40.50.40">
    <property type="match status" value="1"/>
</dbReference>
<dbReference type="PROSITE" id="PS51732">
    <property type="entry name" value="ASN_GLN_ASE_3"/>
    <property type="match status" value="1"/>
</dbReference>
<dbReference type="InterPro" id="IPR037152">
    <property type="entry name" value="L-asparaginase_N_sf"/>
</dbReference>
<dbReference type="GO" id="GO:0005829">
    <property type="term" value="C:cytosol"/>
    <property type="evidence" value="ECO:0007669"/>
    <property type="project" value="TreeGrafter"/>
</dbReference>
<feature type="binding site" evidence="6">
    <location>
        <begin position="100"/>
        <end position="101"/>
    </location>
    <ligand>
        <name>substrate</name>
    </ligand>
</feature>
<evidence type="ECO:0000313" key="12">
    <source>
        <dbReference type="Proteomes" id="UP000214689"/>
    </source>
</evidence>
<evidence type="ECO:0000256" key="6">
    <source>
        <dbReference type="PIRSR" id="PIRSR001220-2"/>
    </source>
</evidence>
<evidence type="ECO:0000313" key="11">
    <source>
        <dbReference type="EMBL" id="ASS37216.1"/>
    </source>
</evidence>
<dbReference type="SUPFAM" id="SSF53774">
    <property type="entry name" value="Glutaminase/Asparaginase"/>
    <property type="match status" value="1"/>
</dbReference>
<dbReference type="RefSeq" id="WP_094233435.1">
    <property type="nucleotide sequence ID" value="NZ_CP016199.1"/>
</dbReference>
<dbReference type="NCBIfam" id="TIGR00519">
    <property type="entry name" value="asnASE_I"/>
    <property type="match status" value="1"/>
</dbReference>
<dbReference type="GO" id="GO:0009066">
    <property type="term" value="P:aspartate family amino acid metabolic process"/>
    <property type="evidence" value="ECO:0007669"/>
    <property type="project" value="UniProtKB-ARBA"/>
</dbReference>
<dbReference type="InterPro" id="IPR006034">
    <property type="entry name" value="Asparaginase/glutaminase-like"/>
</dbReference>
<feature type="binding site" evidence="6">
    <location>
        <position position="69"/>
    </location>
    <ligand>
        <name>substrate</name>
    </ligand>
</feature>
<dbReference type="SMART" id="SM00870">
    <property type="entry name" value="Asparaginase"/>
    <property type="match status" value="1"/>
</dbReference>
<dbReference type="FunFam" id="3.40.50.40:FF:000001">
    <property type="entry name" value="L-asparaginase 1"/>
    <property type="match status" value="1"/>
</dbReference>
<feature type="active site" description="O-isoaspartyl threonine intermediate" evidence="5">
    <location>
        <position position="23"/>
    </location>
</feature>
<evidence type="ECO:0000259" key="9">
    <source>
        <dbReference type="Pfam" id="PF00710"/>
    </source>
</evidence>
<dbReference type="InterPro" id="IPR006033">
    <property type="entry name" value="AsnA_fam"/>
</dbReference>
<proteinExistence type="inferred from homology"/>
<gene>
    <name evidence="11" type="primary">ansA</name>
    <name evidence="11" type="ORF">AXF17_01165</name>
</gene>
<comment type="similarity">
    <text evidence="1">Belongs to the asparaginase 1 family.</text>
</comment>
<evidence type="ECO:0000256" key="1">
    <source>
        <dbReference type="ARBA" id="ARBA00010518"/>
    </source>
</evidence>
<dbReference type="EMBL" id="CP016199">
    <property type="protein sequence ID" value="ASS37216.1"/>
    <property type="molecule type" value="Genomic_DNA"/>
</dbReference>
<keyword evidence="12" id="KW-1185">Reference proteome</keyword>
<dbReference type="FunFam" id="3.40.50.1170:FF:000001">
    <property type="entry name" value="L-asparaginase 2"/>
    <property type="match status" value="1"/>
</dbReference>
<dbReference type="PROSITE" id="PS00917">
    <property type="entry name" value="ASN_GLN_ASE_2"/>
    <property type="match status" value="1"/>
</dbReference>
<keyword evidence="3" id="KW-0378">Hydrolase</keyword>
<dbReference type="Proteomes" id="UP000214689">
    <property type="component" value="Chromosome"/>
</dbReference>
<dbReference type="SFLD" id="SFLDS00057">
    <property type="entry name" value="Glutaminase/Asparaginase"/>
    <property type="match status" value="1"/>
</dbReference>
<dbReference type="InterPro" id="IPR027475">
    <property type="entry name" value="Asparaginase/glutaminase_AS2"/>
</dbReference>
<dbReference type="InterPro" id="IPR040919">
    <property type="entry name" value="Asparaginase_C"/>
</dbReference>
<dbReference type="PROSITE" id="PS00144">
    <property type="entry name" value="ASN_GLN_ASE_1"/>
    <property type="match status" value="1"/>
</dbReference>
<dbReference type="InterPro" id="IPR036152">
    <property type="entry name" value="Asp/glu_Ase-like_sf"/>
</dbReference>